<feature type="region of interest" description="Disordered" evidence="7">
    <location>
        <begin position="395"/>
        <end position="421"/>
    </location>
</feature>
<evidence type="ECO:0000256" key="3">
    <source>
        <dbReference type="ARBA" id="ARBA00023186"/>
    </source>
</evidence>
<keyword evidence="10" id="KW-1185">Reference proteome</keyword>
<evidence type="ECO:0000259" key="8">
    <source>
        <dbReference type="SMART" id="SM00833"/>
    </source>
</evidence>
<feature type="domain" description="CobW C-terminal" evidence="8">
    <location>
        <begin position="260"/>
        <end position="377"/>
    </location>
</feature>
<sequence length="421" mass="47103">MQVSPAEKLPVTVLSGFLGAGKTTVLSHILNNREGRRVAVIVNDMSEINIDSNIVRNEVTLNRSEEKLVEMSNGCICCTLREDLLVEVGKLAKEGRFDYLVIESTGISEPLPVAETFTFADEDGTSLSDVATLDTMVTVVDAVNFLRDYDEAKALADTGESLGDEDERSVSDLLVDQVEFADVILISKTDLAPAEDVERLKAVIRTLITSARIIPIQQGNINVGEVLGTGSFDFERAQQAPGWLKEMRGEHIPETEEYGISSFTYTARRPFHPEKFHHFLHNTKEYGKLIRSKGYFWLATRPEFAGQWSQAGGIARYGFAGMFWKAVPEEHWPTDPEYLESIKAQWVEPFGDMRQELVFIGQNLDQVSVTEALDRCLLTDNELLEGKGYWQTLPDPFPSWDRSGDNEQNAEASLEPETENV</sequence>
<dbReference type="Gene3D" id="3.30.1220.10">
    <property type="entry name" value="CobW-like, C-terminal domain"/>
    <property type="match status" value="1"/>
</dbReference>
<dbReference type="CDD" id="cd03112">
    <property type="entry name" value="CobW-like"/>
    <property type="match status" value="1"/>
</dbReference>
<dbReference type="STRING" id="484498.SAMN05421686_105182"/>
<evidence type="ECO:0000313" key="10">
    <source>
        <dbReference type="Proteomes" id="UP000185639"/>
    </source>
</evidence>
<keyword evidence="1" id="KW-0547">Nucleotide-binding</keyword>
<dbReference type="GO" id="GO:0000166">
    <property type="term" value="F:nucleotide binding"/>
    <property type="evidence" value="ECO:0007669"/>
    <property type="project" value="UniProtKB-KW"/>
</dbReference>
<comment type="catalytic activity">
    <reaction evidence="6">
        <text>GTP + H2O = GDP + phosphate + H(+)</text>
        <dbReference type="Rhea" id="RHEA:19669"/>
        <dbReference type="ChEBI" id="CHEBI:15377"/>
        <dbReference type="ChEBI" id="CHEBI:15378"/>
        <dbReference type="ChEBI" id="CHEBI:37565"/>
        <dbReference type="ChEBI" id="CHEBI:43474"/>
        <dbReference type="ChEBI" id="CHEBI:58189"/>
    </reaction>
    <physiologicalReaction direction="left-to-right" evidence="6">
        <dbReference type="Rhea" id="RHEA:19670"/>
    </physiologicalReaction>
</comment>
<dbReference type="PANTHER" id="PTHR43603">
    <property type="entry name" value="COBW DOMAIN-CONTAINING PROTEIN DDB_G0274527"/>
    <property type="match status" value="1"/>
</dbReference>
<dbReference type="SUPFAM" id="SSF52540">
    <property type="entry name" value="P-loop containing nucleoside triphosphate hydrolases"/>
    <property type="match status" value="1"/>
</dbReference>
<dbReference type="OrthoDB" id="9808822at2"/>
<evidence type="ECO:0000256" key="7">
    <source>
        <dbReference type="SAM" id="MobiDB-lite"/>
    </source>
</evidence>
<evidence type="ECO:0000256" key="4">
    <source>
        <dbReference type="ARBA" id="ARBA00034320"/>
    </source>
</evidence>
<protein>
    <submittedName>
        <fullName evidence="9">GTPase, G3E family</fullName>
    </submittedName>
</protein>
<evidence type="ECO:0000313" key="9">
    <source>
        <dbReference type="EMBL" id="SIS85417.1"/>
    </source>
</evidence>
<dbReference type="AlphaFoldDB" id="A0A1N7MH96"/>
<dbReference type="Gene3D" id="3.40.50.300">
    <property type="entry name" value="P-loop containing nucleotide triphosphate hydrolases"/>
    <property type="match status" value="1"/>
</dbReference>
<dbReference type="SMART" id="SM00833">
    <property type="entry name" value="CobW_C"/>
    <property type="match status" value="1"/>
</dbReference>
<dbReference type="Pfam" id="PF02492">
    <property type="entry name" value="cobW"/>
    <property type="match status" value="1"/>
</dbReference>
<dbReference type="InterPro" id="IPR011629">
    <property type="entry name" value="CobW-like_C"/>
</dbReference>
<dbReference type="RefSeq" id="WP_139325808.1">
    <property type="nucleotide sequence ID" value="NZ_FTOH01000005.1"/>
</dbReference>
<proteinExistence type="inferred from homology"/>
<dbReference type="Pfam" id="PF07683">
    <property type="entry name" value="CobW_C"/>
    <property type="match status" value="1"/>
</dbReference>
<name>A0A1N7MH96_9GAMM</name>
<dbReference type="InterPro" id="IPR051927">
    <property type="entry name" value="Zn_Chap_cDPG_Synth"/>
</dbReference>
<gene>
    <name evidence="9" type="ORF">SAMN05421686_105182</name>
</gene>
<evidence type="ECO:0000256" key="6">
    <source>
        <dbReference type="ARBA" id="ARBA00049117"/>
    </source>
</evidence>
<dbReference type="InterPro" id="IPR027417">
    <property type="entry name" value="P-loop_NTPase"/>
</dbReference>
<organism evidence="9 10">
    <name type="scientific">Thalassolituus maritimus</name>
    <dbReference type="NCBI Taxonomy" id="484498"/>
    <lineage>
        <taxon>Bacteria</taxon>
        <taxon>Pseudomonadati</taxon>
        <taxon>Pseudomonadota</taxon>
        <taxon>Gammaproteobacteria</taxon>
        <taxon>Oceanospirillales</taxon>
        <taxon>Oceanospirillaceae</taxon>
        <taxon>Thalassolituus</taxon>
    </lineage>
</organism>
<evidence type="ECO:0000256" key="2">
    <source>
        <dbReference type="ARBA" id="ARBA00022801"/>
    </source>
</evidence>
<dbReference type="InterPro" id="IPR047920">
    <property type="entry name" value="ZigA-like"/>
</dbReference>
<dbReference type="NCBIfam" id="NF038288">
    <property type="entry name" value="chaper_GTP_ZigA"/>
    <property type="match status" value="1"/>
</dbReference>
<evidence type="ECO:0000256" key="1">
    <source>
        <dbReference type="ARBA" id="ARBA00022741"/>
    </source>
</evidence>
<dbReference type="GO" id="GO:0016787">
    <property type="term" value="F:hydrolase activity"/>
    <property type="evidence" value="ECO:0007669"/>
    <property type="project" value="UniProtKB-KW"/>
</dbReference>
<keyword evidence="2" id="KW-0378">Hydrolase</keyword>
<comment type="function">
    <text evidence="5">Zinc chaperone that directly transfers zinc cofactor to target proteins, thereby activating them. Zinc is transferred from the CXCC motif in the GTPase domain to the zinc binding site in target proteins in a process requiring GTP hydrolysis.</text>
</comment>
<keyword evidence="3" id="KW-0143">Chaperone</keyword>
<evidence type="ECO:0000256" key="5">
    <source>
        <dbReference type="ARBA" id="ARBA00045658"/>
    </source>
</evidence>
<dbReference type="PANTHER" id="PTHR43603:SF1">
    <property type="entry name" value="ZINC-REGULATED GTPASE METALLOPROTEIN ACTIVATOR 1"/>
    <property type="match status" value="1"/>
</dbReference>
<dbReference type="InterPro" id="IPR036627">
    <property type="entry name" value="CobW-likC_sf"/>
</dbReference>
<dbReference type="Proteomes" id="UP000185639">
    <property type="component" value="Unassembled WGS sequence"/>
</dbReference>
<comment type="similarity">
    <text evidence="4">Belongs to the SIMIBI class G3E GTPase family. ZNG1 subfamily.</text>
</comment>
<dbReference type="InterPro" id="IPR003495">
    <property type="entry name" value="CobW/HypB/UreG_nucleotide-bd"/>
</dbReference>
<dbReference type="EMBL" id="FTOH01000005">
    <property type="protein sequence ID" value="SIS85417.1"/>
    <property type="molecule type" value="Genomic_DNA"/>
</dbReference>
<reference evidence="10" key="1">
    <citation type="submission" date="2017-01" db="EMBL/GenBank/DDBJ databases">
        <authorList>
            <person name="Varghese N."/>
            <person name="Submissions S."/>
        </authorList>
    </citation>
    <scope>NUCLEOTIDE SEQUENCE [LARGE SCALE GENOMIC DNA]</scope>
    <source>
        <strain evidence="10">DSM 24913</strain>
    </source>
</reference>
<accession>A0A1N7MH96</accession>